<protein>
    <recommendedName>
        <fullName evidence="3">Antibiotic biosynthesis monooxygenase</fullName>
    </recommendedName>
</protein>
<sequence length="119" mass="13624">MAMDKTLLLGAASPDWDPQMSEVVADLEVVLGFRLFPKPAAEEMFLGGDDRGHAWLTLEWEDFEPFRSHPFNLDVTTSEPELPYVTSLFERLADLARYRVILLLDHACIRSTHFPCEAW</sequence>
<keyword evidence="2" id="KW-1185">Reference proteome</keyword>
<accession>A0ABX9RBA2</accession>
<name>A0ABX9RBA2_9ACTN</name>
<dbReference type="Proteomes" id="UP000271548">
    <property type="component" value="Unassembled WGS sequence"/>
</dbReference>
<organism evidence="1 2">
    <name type="scientific">Micromonospora musae</name>
    <dbReference type="NCBI Taxonomy" id="1894970"/>
    <lineage>
        <taxon>Bacteria</taxon>
        <taxon>Bacillati</taxon>
        <taxon>Actinomycetota</taxon>
        <taxon>Actinomycetes</taxon>
        <taxon>Micromonosporales</taxon>
        <taxon>Micromonosporaceae</taxon>
        <taxon>Micromonospora</taxon>
    </lineage>
</organism>
<comment type="caution">
    <text evidence="1">The sequence shown here is derived from an EMBL/GenBank/DDBJ whole genome shotgun (WGS) entry which is preliminary data.</text>
</comment>
<proteinExistence type="predicted"/>
<gene>
    <name evidence="1" type="ORF">D7147_08470</name>
</gene>
<evidence type="ECO:0000313" key="2">
    <source>
        <dbReference type="Proteomes" id="UP000271548"/>
    </source>
</evidence>
<dbReference type="EMBL" id="RAZS01000003">
    <property type="protein sequence ID" value="RKN20852.1"/>
    <property type="molecule type" value="Genomic_DNA"/>
</dbReference>
<evidence type="ECO:0008006" key="3">
    <source>
        <dbReference type="Google" id="ProtNLM"/>
    </source>
</evidence>
<evidence type="ECO:0000313" key="1">
    <source>
        <dbReference type="EMBL" id="RKN20852.1"/>
    </source>
</evidence>
<reference evidence="1 2" key="1">
    <citation type="submission" date="2018-09" db="EMBL/GenBank/DDBJ databases">
        <title>Micromonospora sp. nov. MS1-9, isolated from a root of Musa sp.</title>
        <authorList>
            <person name="Kuncharoen N."/>
            <person name="Kudo T."/>
            <person name="Ohkuma M."/>
            <person name="Yuki M."/>
            <person name="Tanasupawat S."/>
        </authorList>
    </citation>
    <scope>NUCLEOTIDE SEQUENCE [LARGE SCALE GENOMIC DNA]</scope>
    <source>
        <strain evidence="1 2">NGC1-4</strain>
    </source>
</reference>